<dbReference type="InterPro" id="IPR015943">
    <property type="entry name" value="WD40/YVTN_repeat-like_dom_sf"/>
</dbReference>
<evidence type="ECO:0008006" key="4">
    <source>
        <dbReference type="Google" id="ProtNLM"/>
    </source>
</evidence>
<comment type="caution">
    <text evidence="2">The sequence shown here is derived from an EMBL/GenBank/DDBJ whole genome shotgun (WGS) entry which is preliminary data.</text>
</comment>
<evidence type="ECO:0000313" key="2">
    <source>
        <dbReference type="EMBL" id="GLW62925.1"/>
    </source>
</evidence>
<keyword evidence="1" id="KW-0732">Signal</keyword>
<dbReference type="Gene3D" id="2.130.10.10">
    <property type="entry name" value="YVTN repeat-like/Quinoprotein amine dehydrogenase"/>
    <property type="match status" value="1"/>
</dbReference>
<dbReference type="InterPro" id="IPR011047">
    <property type="entry name" value="Quinoprotein_ADH-like_sf"/>
</dbReference>
<name>A0A9W6PSQ3_9ACTN</name>
<feature type="signal peptide" evidence="1">
    <location>
        <begin position="1"/>
        <end position="36"/>
    </location>
</feature>
<keyword evidence="3" id="KW-1185">Reference proteome</keyword>
<dbReference type="InterPro" id="IPR045383">
    <property type="entry name" value="DUF6528"/>
</dbReference>
<reference evidence="2" key="1">
    <citation type="submission" date="2023-02" db="EMBL/GenBank/DDBJ databases">
        <title>Actinomadura rubrobrunea NBRC 14622.</title>
        <authorList>
            <person name="Ichikawa N."/>
            <person name="Sato H."/>
            <person name="Tonouchi N."/>
        </authorList>
    </citation>
    <scope>NUCLEOTIDE SEQUENCE</scope>
    <source>
        <strain evidence="2">NBRC 14622</strain>
    </source>
</reference>
<dbReference type="RefSeq" id="WP_067911491.1">
    <property type="nucleotide sequence ID" value="NZ_BSRZ01000002.1"/>
</dbReference>
<organism evidence="2 3">
    <name type="scientific">Actinomadura rubrobrunea</name>
    <dbReference type="NCBI Taxonomy" id="115335"/>
    <lineage>
        <taxon>Bacteria</taxon>
        <taxon>Bacillati</taxon>
        <taxon>Actinomycetota</taxon>
        <taxon>Actinomycetes</taxon>
        <taxon>Streptosporangiales</taxon>
        <taxon>Thermomonosporaceae</taxon>
        <taxon>Actinomadura</taxon>
    </lineage>
</organism>
<feature type="chain" id="PRO_5040983711" description="PQQ-binding-like beta-propeller repeat protein" evidence="1">
    <location>
        <begin position="37"/>
        <end position="357"/>
    </location>
</feature>
<dbReference type="Pfam" id="PF20138">
    <property type="entry name" value="DUF6528"/>
    <property type="match status" value="1"/>
</dbReference>
<dbReference type="AlphaFoldDB" id="A0A9W6PSQ3"/>
<proteinExistence type="predicted"/>
<evidence type="ECO:0000256" key="1">
    <source>
        <dbReference type="SAM" id="SignalP"/>
    </source>
</evidence>
<evidence type="ECO:0000313" key="3">
    <source>
        <dbReference type="Proteomes" id="UP001165124"/>
    </source>
</evidence>
<gene>
    <name evidence="2" type="ORF">Arub01_11690</name>
</gene>
<protein>
    <recommendedName>
        <fullName evidence="4">PQQ-binding-like beta-propeller repeat protein</fullName>
    </recommendedName>
</protein>
<dbReference type="SUPFAM" id="SSF50998">
    <property type="entry name" value="Quinoprotein alcohol dehydrogenase-like"/>
    <property type="match status" value="1"/>
</dbReference>
<accession>A0A9W6PSQ3</accession>
<sequence>MPRRTVRCLLRPGTVRRTLAAGVVAAVPVAAPPAAAAPVPPTDPLPKKLLPAMAKPSARPKGWAKGLIIAGDQGRRRLLVLDAHKRSWSKGRGVKWSWRPDPKRGYRDVAHSWGSASDIRVRRLRGRTYVVTAQGGGFAGVIEYPTGRRLWAVDAGRANSLHGAELLPNGNVAVAASRGDWVRVYAASRGRAARTHAQVPLEGAHGVLWDPARKFLWALGRDHLIALRVRGTARRPTLKVVKRTKLPSASGHDLAPVYGDRHRLWITTHYGVYQYDKRKDTFTTRYRYAERVNKRIVKSVGNHPRTGQVLLTRPKWGCATSWCTDTLEFFGPGHRNATRVLPGAQFYRARWFVTAYQ</sequence>
<dbReference type="Proteomes" id="UP001165124">
    <property type="component" value="Unassembled WGS sequence"/>
</dbReference>
<dbReference type="EMBL" id="BSRZ01000002">
    <property type="protein sequence ID" value="GLW62925.1"/>
    <property type="molecule type" value="Genomic_DNA"/>
</dbReference>